<comment type="caution">
    <text evidence="12">The sequence shown here is derived from an EMBL/GenBank/DDBJ whole genome shotgun (WGS) entry which is preliminary data.</text>
</comment>
<dbReference type="Proteomes" id="UP000029665">
    <property type="component" value="Unassembled WGS sequence"/>
</dbReference>
<comment type="similarity">
    <text evidence="2">Belongs to the glycosyltransferase 31 family.</text>
</comment>
<dbReference type="OrthoDB" id="2139606at2759"/>
<feature type="region of interest" description="Disordered" evidence="10">
    <location>
        <begin position="626"/>
        <end position="666"/>
    </location>
</feature>
<feature type="region of interest" description="Disordered" evidence="10">
    <location>
        <begin position="1"/>
        <end position="165"/>
    </location>
</feature>
<keyword evidence="3" id="KW-0328">Glycosyltransferase</keyword>
<protein>
    <submittedName>
        <fullName evidence="12">Glycosyltransferase Family 31 protein</fullName>
    </submittedName>
</protein>
<evidence type="ECO:0000313" key="12">
    <source>
        <dbReference type="EMBL" id="CDO71606.1"/>
    </source>
</evidence>
<feature type="transmembrane region" description="Helical" evidence="11">
    <location>
        <begin position="177"/>
        <end position="199"/>
    </location>
</feature>
<evidence type="ECO:0000256" key="6">
    <source>
        <dbReference type="ARBA" id="ARBA00022968"/>
    </source>
</evidence>
<dbReference type="GO" id="GO:0051072">
    <property type="term" value="P:4,6-pyruvylated galactose residue biosynthetic process"/>
    <property type="evidence" value="ECO:0007669"/>
    <property type="project" value="TreeGrafter"/>
</dbReference>
<dbReference type="GO" id="GO:0016758">
    <property type="term" value="F:hexosyltransferase activity"/>
    <property type="evidence" value="ECO:0007669"/>
    <property type="project" value="InterPro"/>
</dbReference>
<evidence type="ECO:0000256" key="9">
    <source>
        <dbReference type="ARBA" id="ARBA00023136"/>
    </source>
</evidence>
<dbReference type="OMA" id="YVRSTWA"/>
<feature type="compositionally biased region" description="Low complexity" evidence="10">
    <location>
        <begin position="156"/>
        <end position="165"/>
    </location>
</feature>
<feature type="compositionally biased region" description="Basic and acidic residues" evidence="10">
    <location>
        <begin position="810"/>
        <end position="820"/>
    </location>
</feature>
<organism evidence="12 13">
    <name type="scientific">Pycnoporus cinnabarinus</name>
    <name type="common">Cinnabar-red polypore</name>
    <name type="synonym">Trametes cinnabarina</name>
    <dbReference type="NCBI Taxonomy" id="5643"/>
    <lineage>
        <taxon>Eukaryota</taxon>
        <taxon>Fungi</taxon>
        <taxon>Dikarya</taxon>
        <taxon>Basidiomycota</taxon>
        <taxon>Agaricomycotina</taxon>
        <taxon>Agaricomycetes</taxon>
        <taxon>Polyporales</taxon>
        <taxon>Polyporaceae</taxon>
        <taxon>Trametes</taxon>
    </lineage>
</organism>
<dbReference type="PANTHER" id="PTHR11214">
    <property type="entry name" value="BETA-1,3-N-ACETYLGLUCOSAMINYLTRANSFERASE"/>
    <property type="match status" value="1"/>
</dbReference>
<keyword evidence="7 11" id="KW-1133">Transmembrane helix</keyword>
<feature type="compositionally biased region" description="Basic and acidic residues" evidence="10">
    <location>
        <begin position="772"/>
        <end position="781"/>
    </location>
</feature>
<evidence type="ECO:0000256" key="2">
    <source>
        <dbReference type="ARBA" id="ARBA00008661"/>
    </source>
</evidence>
<keyword evidence="4" id="KW-0808">Transferase</keyword>
<evidence type="ECO:0000256" key="7">
    <source>
        <dbReference type="ARBA" id="ARBA00022989"/>
    </source>
</evidence>
<proteinExistence type="inferred from homology"/>
<accession>A0A060SBI8</accession>
<feature type="compositionally biased region" description="Polar residues" evidence="10">
    <location>
        <begin position="790"/>
        <end position="802"/>
    </location>
</feature>
<evidence type="ECO:0000256" key="4">
    <source>
        <dbReference type="ARBA" id="ARBA00022679"/>
    </source>
</evidence>
<dbReference type="STRING" id="5643.A0A060SBI8"/>
<dbReference type="EMBL" id="CCBP010000103">
    <property type="protein sequence ID" value="CDO71606.1"/>
    <property type="molecule type" value="Genomic_DNA"/>
</dbReference>
<feature type="compositionally biased region" description="Pro residues" evidence="10">
    <location>
        <begin position="1"/>
        <end position="11"/>
    </location>
</feature>
<feature type="compositionally biased region" description="Polar residues" evidence="10">
    <location>
        <begin position="48"/>
        <end position="60"/>
    </location>
</feature>
<keyword evidence="9 11" id="KW-0472">Membrane</keyword>
<feature type="region of interest" description="Disordered" evidence="10">
    <location>
        <begin position="432"/>
        <end position="459"/>
    </location>
</feature>
<evidence type="ECO:0000256" key="8">
    <source>
        <dbReference type="ARBA" id="ARBA00023034"/>
    </source>
</evidence>
<evidence type="ECO:0000256" key="3">
    <source>
        <dbReference type="ARBA" id="ARBA00022676"/>
    </source>
</evidence>
<keyword evidence="5 11" id="KW-0812">Transmembrane</keyword>
<feature type="region of interest" description="Disordered" evidence="10">
    <location>
        <begin position="752"/>
        <end position="820"/>
    </location>
</feature>
<feature type="compositionally biased region" description="Polar residues" evidence="10">
    <location>
        <begin position="12"/>
        <end position="25"/>
    </location>
</feature>
<comment type="subcellular location">
    <subcellularLocation>
        <location evidence="1">Golgi apparatus membrane</location>
        <topology evidence="1">Single-pass type II membrane protein</topology>
    </subcellularLocation>
</comment>
<gene>
    <name evidence="12" type="ORF">BN946_scf184911.g76</name>
</gene>
<evidence type="ECO:0000256" key="10">
    <source>
        <dbReference type="SAM" id="MobiDB-lite"/>
    </source>
</evidence>
<keyword evidence="8" id="KW-0333">Golgi apparatus</keyword>
<dbReference type="GO" id="GO:0000139">
    <property type="term" value="C:Golgi membrane"/>
    <property type="evidence" value="ECO:0007669"/>
    <property type="project" value="UniProtKB-SubCell"/>
</dbReference>
<dbReference type="AlphaFoldDB" id="A0A060SBI8"/>
<keyword evidence="13" id="KW-1185">Reference proteome</keyword>
<reference evidence="12" key="1">
    <citation type="submission" date="2014-01" db="EMBL/GenBank/DDBJ databases">
        <title>The genome of the white-rot fungus Pycnoporus cinnabarinus: a basidiomycete model with a versatile arsenal for lignocellulosic biomass breakdown.</title>
        <authorList>
            <person name="Levasseur A."/>
            <person name="Lomascolo A."/>
            <person name="Ruiz-Duenas F.J."/>
            <person name="Uzan E."/>
            <person name="Piumi F."/>
            <person name="Kues U."/>
            <person name="Ram A.F.J."/>
            <person name="Murat C."/>
            <person name="Haon M."/>
            <person name="Benoit I."/>
            <person name="Arfi Y."/>
            <person name="Chevret D."/>
            <person name="Drula E."/>
            <person name="Kwon M.J."/>
            <person name="Gouret P."/>
            <person name="Lesage-Meessen L."/>
            <person name="Lombard V."/>
            <person name="Mariette J."/>
            <person name="Noirot C."/>
            <person name="Park J."/>
            <person name="Patyshakuliyeva A."/>
            <person name="Wieneger R.A.B."/>
            <person name="Wosten H.A.B."/>
            <person name="Martin F."/>
            <person name="Coutinho P.M."/>
            <person name="de Vries R."/>
            <person name="Martinez A.T."/>
            <person name="Klopp C."/>
            <person name="Pontarotti P."/>
            <person name="Henrissat B."/>
            <person name="Record E."/>
        </authorList>
    </citation>
    <scope>NUCLEOTIDE SEQUENCE [LARGE SCALE GENOMIC DNA]</scope>
    <source>
        <strain evidence="12">BRFM137</strain>
    </source>
</reference>
<dbReference type="PANTHER" id="PTHR11214:SF333">
    <property type="entry name" value="GLYCOSYLTRANSFERASE FAMILY 31 PROTEIN"/>
    <property type="match status" value="1"/>
</dbReference>
<evidence type="ECO:0000256" key="5">
    <source>
        <dbReference type="ARBA" id="ARBA00022692"/>
    </source>
</evidence>
<keyword evidence="6" id="KW-0735">Signal-anchor</keyword>
<evidence type="ECO:0000313" key="13">
    <source>
        <dbReference type="Proteomes" id="UP000029665"/>
    </source>
</evidence>
<dbReference type="InterPro" id="IPR002659">
    <property type="entry name" value="Glyco_trans_31"/>
</dbReference>
<dbReference type="HOGENOM" id="CLU_015642_0_0_1"/>
<evidence type="ECO:0000256" key="1">
    <source>
        <dbReference type="ARBA" id="ARBA00004323"/>
    </source>
</evidence>
<sequence>MIRIQLPPPPSSTIEIRTTPLTPSWTHPLPHTKRRSSTPLHLRARQTIPCSTPHATSTLPIDTRPLPPPPSAPRRRTPPSPHARLPLSPFTTLARPRAAQTLRASQTHRPSTDPPDSRYGARTSPAGGGSSASVPMLQIIGGVGEDGETSSGGSGAASASSGGSSAIHSFQRLPSPFLLTLLFLTIFGVSLTFLLIYILNPDKEPLPWRGYCTLPQHSGGPPSPSLSPTALLQTPLPTNLTPSVFPPPDFDAMAPAGVFIGVFSMDTAVERRMLVRSTWANHVRSREGAGDGDGGIGTSRTVVRFILGQPRKDWERRVRLEMETYNDMVILPVQENMNSGKSHAFFSWAANHSWVPPLYQDNFTRMPEEFSYMNVSHPAPVLASHDPALAHQDRLKSTEPRPWVRPDFVVKADDDSFVMLAELEARLRVELYKDPIPPPPPPSDRKQPTSQQSHFRARSDDEPAILDFDQIASYFDFALPSYATRPPSTLTATPPAVPEEPPSRDPLVFWGYLVKNRFMAGELYALSFALVDWVAKDPLVKTMVRGAEDKQTSKWIRAHPRAEQVRWSSERCWIYDHPRAGTVYVILLFAHRSETNRYSHGFLFPSEVRRVQEGVMRDVQRLAQQLAKETSSTAAPAAVPPGQNVPSPEKWSHSTVSKFGSRYSPPSGDLSLDYSVEALVEGSDMSMVHDDGSMSADLAWKYREGRRKRYEGQRVGGTVVVHFIKKNMWFLETAAALLHGEDVTPLERAMDRAQEVPETTRASSEELSAESAFHEDLRDSDTVDSEDGASANSDRIQVQSRGARTMARRRNGEPEGSEAR</sequence>
<evidence type="ECO:0000256" key="11">
    <source>
        <dbReference type="SAM" id="Phobius"/>
    </source>
</evidence>
<name>A0A060SBI8_PYCCI</name>